<evidence type="ECO:0000313" key="2">
    <source>
        <dbReference type="Proteomes" id="UP000324832"/>
    </source>
</evidence>
<organism evidence="1 2">
    <name type="scientific">Leptidea sinapis</name>
    <dbReference type="NCBI Taxonomy" id="189913"/>
    <lineage>
        <taxon>Eukaryota</taxon>
        <taxon>Metazoa</taxon>
        <taxon>Ecdysozoa</taxon>
        <taxon>Arthropoda</taxon>
        <taxon>Hexapoda</taxon>
        <taxon>Insecta</taxon>
        <taxon>Pterygota</taxon>
        <taxon>Neoptera</taxon>
        <taxon>Endopterygota</taxon>
        <taxon>Lepidoptera</taxon>
        <taxon>Glossata</taxon>
        <taxon>Ditrysia</taxon>
        <taxon>Papilionoidea</taxon>
        <taxon>Pieridae</taxon>
        <taxon>Dismorphiinae</taxon>
        <taxon>Leptidea</taxon>
    </lineage>
</organism>
<gene>
    <name evidence="1" type="ORF">LSINAPIS_LOCUS2161</name>
</gene>
<name>A0A5E4PS65_9NEOP</name>
<dbReference type="Proteomes" id="UP000324832">
    <property type="component" value="Unassembled WGS sequence"/>
</dbReference>
<protein>
    <submittedName>
        <fullName evidence="1">Uncharacterized protein</fullName>
    </submittedName>
</protein>
<accession>A0A5E4PS65</accession>
<dbReference type="EMBL" id="FZQP02000415">
    <property type="protein sequence ID" value="VVC88905.1"/>
    <property type="molecule type" value="Genomic_DNA"/>
</dbReference>
<dbReference type="AlphaFoldDB" id="A0A5E4PS65"/>
<evidence type="ECO:0000313" key="1">
    <source>
        <dbReference type="EMBL" id="VVC88905.1"/>
    </source>
</evidence>
<sequence>MIHVTWYIIQYISALFTLFRPLTKQTKLLLCHRKVPYVTTSLRNSDAHTVFMTLPTHRFLCPPQPNTVHLTVIPSVMFSFDKRKASNASLSKESLTLSAHLFQSMKAFSKKMLHNDIYPYRIFK</sequence>
<reference evidence="1 2" key="1">
    <citation type="submission" date="2017-07" db="EMBL/GenBank/DDBJ databases">
        <authorList>
            <person name="Talla V."/>
            <person name="Backstrom N."/>
        </authorList>
    </citation>
    <scope>NUCLEOTIDE SEQUENCE [LARGE SCALE GENOMIC DNA]</scope>
</reference>
<proteinExistence type="predicted"/>
<keyword evidence="2" id="KW-1185">Reference proteome</keyword>